<dbReference type="EMBL" id="DSQF01000012">
    <property type="protein sequence ID" value="HGZ42723.1"/>
    <property type="molecule type" value="Genomic_DNA"/>
</dbReference>
<comment type="caution">
    <text evidence="1">The sequence shown here is derived from an EMBL/GenBank/DDBJ whole genome shotgun (WGS) entry which is preliminary data.</text>
</comment>
<reference evidence="1" key="1">
    <citation type="journal article" date="2020" name="mSystems">
        <title>Genome- and Community-Level Interaction Insights into Carbon Utilization and Element Cycling Functions of Hydrothermarchaeota in Hydrothermal Sediment.</title>
        <authorList>
            <person name="Zhou Z."/>
            <person name="Liu Y."/>
            <person name="Xu W."/>
            <person name="Pan J."/>
            <person name="Luo Z.H."/>
            <person name="Li M."/>
        </authorList>
    </citation>
    <scope>NUCLEOTIDE SEQUENCE [LARGE SCALE GENOMIC DNA]</scope>
    <source>
        <strain evidence="1">SpSt-381</strain>
    </source>
</reference>
<dbReference type="SUPFAM" id="SSF53448">
    <property type="entry name" value="Nucleotide-diphospho-sugar transferases"/>
    <property type="match status" value="1"/>
</dbReference>
<accession>A0A832I553</accession>
<sequence length="227" mass="25756">MFSKVRKHLETRPLVMVATVCARQLWPETATCIISVLNSPQYRAFSLFHRGSVIHLARNTVAKAFLAHPNKPDYLLFVDDDMVFKHDALEKLLADHKDIVTGNAFSRQYPVKPVVGMFDTDPAKKGRVHVLLDYKKDALQPVDSCGMAFTLISRHALEKVGPKPFGFLFFPETDGELHEDSSFCWRAKEAGLQVWLDSRVQVGHIGDVVFDERDFEAGKEELIKLMK</sequence>
<protein>
    <recommendedName>
        <fullName evidence="2">Glycosyltransferase family 2 protein</fullName>
    </recommendedName>
</protein>
<organism evidence="1">
    <name type="scientific">Eiseniibacteriota bacterium</name>
    <dbReference type="NCBI Taxonomy" id="2212470"/>
    <lineage>
        <taxon>Bacteria</taxon>
        <taxon>Candidatus Eiseniibacteriota</taxon>
    </lineage>
</organism>
<evidence type="ECO:0008006" key="2">
    <source>
        <dbReference type="Google" id="ProtNLM"/>
    </source>
</evidence>
<proteinExistence type="predicted"/>
<name>A0A832I553_UNCEI</name>
<dbReference type="Gene3D" id="3.90.550.10">
    <property type="entry name" value="Spore Coat Polysaccharide Biosynthesis Protein SpsA, Chain A"/>
    <property type="match status" value="1"/>
</dbReference>
<dbReference type="InterPro" id="IPR029044">
    <property type="entry name" value="Nucleotide-diphossugar_trans"/>
</dbReference>
<evidence type="ECO:0000313" key="1">
    <source>
        <dbReference type="EMBL" id="HGZ42723.1"/>
    </source>
</evidence>
<dbReference type="AlphaFoldDB" id="A0A832I553"/>
<gene>
    <name evidence="1" type="ORF">ENR23_04725</name>
</gene>